<feature type="region of interest" description="Disordered" evidence="1">
    <location>
        <begin position="48"/>
        <end position="76"/>
    </location>
</feature>
<evidence type="ECO:0000313" key="2">
    <source>
        <dbReference type="EMBL" id="CRY95124.1"/>
    </source>
</evidence>
<proteinExistence type="predicted"/>
<protein>
    <submittedName>
        <fullName evidence="2">Uncharacterized protein</fullName>
    </submittedName>
</protein>
<feature type="compositionally biased region" description="Polar residues" evidence="1">
    <location>
        <begin position="48"/>
        <end position="59"/>
    </location>
</feature>
<dbReference type="AlphaFoldDB" id="A0A0H5Q136"/>
<reference evidence="2" key="1">
    <citation type="submission" date="2015-06" db="EMBL/GenBank/DDBJ databases">
        <authorList>
            <person name="Joergensen T."/>
        </authorList>
    </citation>
    <scope>NUCLEOTIDE SEQUENCE</scope>
    <source>
        <strain evidence="2">RGRH0491</strain>
    </source>
</reference>
<accession>A0A0H5Q136</accession>
<name>A0A0H5Q136_9ZZZZ</name>
<evidence type="ECO:0000256" key="1">
    <source>
        <dbReference type="SAM" id="MobiDB-lite"/>
    </source>
</evidence>
<dbReference type="EMBL" id="LN853131">
    <property type="protein sequence ID" value="CRY95124.1"/>
    <property type="molecule type" value="Genomic_DNA"/>
</dbReference>
<organism evidence="2">
    <name type="scientific">uncultured prokaryote</name>
    <dbReference type="NCBI Taxonomy" id="198431"/>
    <lineage>
        <taxon>unclassified sequences</taxon>
        <taxon>environmental samples</taxon>
    </lineage>
</organism>
<reference evidence="2" key="2">
    <citation type="submission" date="2015-07" db="EMBL/GenBank/DDBJ databases">
        <title>Plasmids, circular viruses and viroids from rat gut.</title>
        <authorList>
            <person name="Jorgensen T.J."/>
            <person name="Hansen M.A."/>
            <person name="Xu Z."/>
            <person name="Tabak M.A."/>
            <person name="Sorensen S.J."/>
            <person name="Hansen L.H."/>
        </authorList>
    </citation>
    <scope>NUCLEOTIDE SEQUENCE</scope>
    <source>
        <strain evidence="2">RGRH0491</strain>
    </source>
</reference>
<sequence>MNLQVGTDLPAWRPDTWRTGSGATSFNSPSYHHCLSTCLPPGRASEAITQGVGQEQQQLCPPASSPRVPPRSQQVPEFTGTRTVRPLTAVPPVGETVIREGVAGPANFGAHSEQYLVDSQVAASFPSVAVCQANQPPRETRSEAVSIRLQPCYETVTTPRRVVVELKEGTQSELQAGVSLSQTPRTVGFSPRRRCVSQALSTHPSSMAYSSLLVGE</sequence>